<feature type="transmembrane region" description="Helical" evidence="1">
    <location>
        <begin position="187"/>
        <end position="204"/>
    </location>
</feature>
<evidence type="ECO:0008006" key="4">
    <source>
        <dbReference type="Google" id="ProtNLM"/>
    </source>
</evidence>
<evidence type="ECO:0000313" key="2">
    <source>
        <dbReference type="EMBL" id="NDV62739.1"/>
    </source>
</evidence>
<sequence length="526" mass="59169">MMRPQQRASLGIRVGTIGALVLIPALFWMITGQVWEDFLITFRQAANLIQGNGLTYHEGELLHSFTSPLNVLVPAFMAWVTGSVDYTIPLLLYNVVSISCFAAGGILTVQFLIKQGETETPSWTVLCFPLILVLCVRVTAFTVNGQEAGFWVLFLSISFIAAFRGYGSSWILAGLGWGGLMMTRPDSPLHITLFGLLALMIPIHSRKAELIGILKAGVTCTVVYLPWFSWTWWYYGSPIPHTVMAKSGAYRGLLDFGLTPVEWIQKGLGILGAPFLPLYYEPFDWPAVLGIFFAGCSLVIILSPVFIKDRLVRLSSFLFSGSLVYLEFMELTARSFPWYYIPPAYFGALSLARIFQLQSPDSHPAKRFLPVALIIALLISFAASVRQIEFQQRVVENGVRREVGLYLKENVQAGERVYLEPMGYIGYFSGARILDFPGLVAPETVAARETYSVGFIDAPKYLKPEWMVLRPHEWEAMRKSPEIDRHYTAFAIIDRREEVRSEPFLPGRSYPFTDSAFYILKRQDSP</sequence>
<feature type="transmembrane region" description="Helical" evidence="1">
    <location>
        <begin position="367"/>
        <end position="385"/>
    </location>
</feature>
<keyword evidence="1" id="KW-0472">Membrane</keyword>
<dbReference type="EMBL" id="JAAGNX010000002">
    <property type="protein sequence ID" value="NDV62739.1"/>
    <property type="molecule type" value="Genomic_DNA"/>
</dbReference>
<keyword evidence="1" id="KW-1133">Transmembrane helix</keyword>
<feature type="transmembrane region" description="Helical" evidence="1">
    <location>
        <begin position="285"/>
        <end position="307"/>
    </location>
</feature>
<reference evidence="2 3" key="1">
    <citation type="submission" date="2020-02" db="EMBL/GenBank/DDBJ databases">
        <title>Albibacoteraceae fam. nov., the first described family within the subdivision 4 Verrucomicrobia.</title>
        <authorList>
            <person name="Xi F."/>
        </authorList>
    </citation>
    <scope>NUCLEOTIDE SEQUENCE [LARGE SCALE GENOMIC DNA]</scope>
    <source>
        <strain evidence="2 3">CK1056</strain>
    </source>
</reference>
<evidence type="ECO:0000313" key="3">
    <source>
        <dbReference type="Proteomes" id="UP000478417"/>
    </source>
</evidence>
<feature type="transmembrane region" description="Helical" evidence="1">
    <location>
        <begin position="150"/>
        <end position="167"/>
    </location>
</feature>
<keyword evidence="1" id="KW-0812">Transmembrane</keyword>
<proteinExistence type="predicted"/>
<feature type="transmembrane region" description="Helical" evidence="1">
    <location>
        <begin position="61"/>
        <end position="79"/>
    </location>
</feature>
<comment type="caution">
    <text evidence="2">The sequence shown here is derived from an EMBL/GenBank/DDBJ whole genome shotgun (WGS) entry which is preliminary data.</text>
</comment>
<evidence type="ECO:0000256" key="1">
    <source>
        <dbReference type="SAM" id="Phobius"/>
    </source>
</evidence>
<accession>A0A6B2M3F8</accession>
<organism evidence="2 3">
    <name type="scientific">Oceanipulchritudo coccoides</name>
    <dbReference type="NCBI Taxonomy" id="2706888"/>
    <lineage>
        <taxon>Bacteria</taxon>
        <taxon>Pseudomonadati</taxon>
        <taxon>Verrucomicrobiota</taxon>
        <taxon>Opitutia</taxon>
        <taxon>Puniceicoccales</taxon>
        <taxon>Oceanipulchritudinaceae</taxon>
        <taxon>Oceanipulchritudo</taxon>
    </lineage>
</organism>
<dbReference type="AlphaFoldDB" id="A0A6B2M3F8"/>
<feature type="transmembrane region" description="Helical" evidence="1">
    <location>
        <begin position="91"/>
        <end position="111"/>
    </location>
</feature>
<keyword evidence="3" id="KW-1185">Reference proteome</keyword>
<feature type="transmembrane region" description="Helical" evidence="1">
    <location>
        <begin position="216"/>
        <end position="235"/>
    </location>
</feature>
<feature type="transmembrane region" description="Helical" evidence="1">
    <location>
        <begin position="12"/>
        <end position="30"/>
    </location>
</feature>
<dbReference type="Proteomes" id="UP000478417">
    <property type="component" value="Unassembled WGS sequence"/>
</dbReference>
<feature type="transmembrane region" description="Helical" evidence="1">
    <location>
        <begin position="314"/>
        <end position="332"/>
    </location>
</feature>
<name>A0A6B2M3F8_9BACT</name>
<protein>
    <recommendedName>
        <fullName evidence="4">Glycosyltransferase RgtA/B/C/D-like domain-containing protein</fullName>
    </recommendedName>
</protein>
<dbReference type="RefSeq" id="WP_163965151.1">
    <property type="nucleotide sequence ID" value="NZ_JAAGNX010000002.1"/>
</dbReference>
<feature type="transmembrane region" description="Helical" evidence="1">
    <location>
        <begin position="123"/>
        <end position="143"/>
    </location>
</feature>
<gene>
    <name evidence="2" type="ORF">G0Q06_09780</name>
</gene>